<feature type="transmembrane region" description="Helical" evidence="6">
    <location>
        <begin position="132"/>
        <end position="156"/>
    </location>
</feature>
<dbReference type="Proteomes" id="UP001373159">
    <property type="component" value="Unassembled WGS sequence"/>
</dbReference>
<dbReference type="Pfam" id="PF01943">
    <property type="entry name" value="Polysacc_synt"/>
    <property type="match status" value="1"/>
</dbReference>
<comment type="caution">
    <text evidence="7">The sequence shown here is derived from an EMBL/GenBank/DDBJ whole genome shotgun (WGS) entry which is preliminary data.</text>
</comment>
<reference evidence="7 8" key="1">
    <citation type="submission" date="2024-02" db="EMBL/GenBank/DDBJ databases">
        <title>Bifidobacterium honeyensis sp. nov., isolated from the comb honey.</title>
        <authorList>
            <person name="Liu W."/>
            <person name="Li Y."/>
        </authorList>
    </citation>
    <scope>NUCLEOTIDE SEQUENCE [LARGE SCALE GENOMIC DNA]</scope>
    <source>
        <strain evidence="7 8">IMAU50988</strain>
    </source>
</reference>
<feature type="transmembrane region" description="Helical" evidence="6">
    <location>
        <begin position="91"/>
        <end position="112"/>
    </location>
</feature>
<evidence type="ECO:0000256" key="4">
    <source>
        <dbReference type="ARBA" id="ARBA00022989"/>
    </source>
</evidence>
<dbReference type="InterPro" id="IPR002797">
    <property type="entry name" value="Polysacc_synth"/>
</dbReference>
<feature type="transmembrane region" description="Helical" evidence="6">
    <location>
        <begin position="320"/>
        <end position="341"/>
    </location>
</feature>
<dbReference type="PANTHER" id="PTHR30250:SF26">
    <property type="entry name" value="PSMA PROTEIN"/>
    <property type="match status" value="1"/>
</dbReference>
<name>A0ABU8ZLL8_9BIFI</name>
<keyword evidence="4 6" id="KW-1133">Transmembrane helix</keyword>
<evidence type="ECO:0000313" key="8">
    <source>
        <dbReference type="Proteomes" id="UP001373159"/>
    </source>
</evidence>
<evidence type="ECO:0000256" key="6">
    <source>
        <dbReference type="SAM" id="Phobius"/>
    </source>
</evidence>
<keyword evidence="2" id="KW-1003">Cell membrane</keyword>
<evidence type="ECO:0000256" key="1">
    <source>
        <dbReference type="ARBA" id="ARBA00004651"/>
    </source>
</evidence>
<feature type="transmembrane region" description="Helical" evidence="6">
    <location>
        <begin position="347"/>
        <end position="370"/>
    </location>
</feature>
<evidence type="ECO:0000256" key="2">
    <source>
        <dbReference type="ARBA" id="ARBA00022475"/>
    </source>
</evidence>
<feature type="transmembrane region" description="Helical" evidence="6">
    <location>
        <begin position="468"/>
        <end position="491"/>
    </location>
</feature>
<gene>
    <name evidence="7" type="ORF">V8P97_00255</name>
</gene>
<feature type="transmembrane region" description="Helical" evidence="6">
    <location>
        <begin position="52"/>
        <end position="70"/>
    </location>
</feature>
<dbReference type="InterPro" id="IPR050833">
    <property type="entry name" value="Poly_Biosynth_Transport"/>
</dbReference>
<dbReference type="RefSeq" id="WP_340468469.1">
    <property type="nucleotide sequence ID" value="NZ_JBANBB010000001.1"/>
</dbReference>
<evidence type="ECO:0000256" key="5">
    <source>
        <dbReference type="ARBA" id="ARBA00023136"/>
    </source>
</evidence>
<comment type="subcellular location">
    <subcellularLocation>
        <location evidence="1">Cell membrane</location>
        <topology evidence="1">Multi-pass membrane protein</topology>
    </subcellularLocation>
</comment>
<sequence>MEKRGILAGQRKIGALLGYVNILAKNLVNLLYTPILLHYLGQADYGVFQMTNSVVFMLTLLSAGFYGAYVRFYTLKKQRGTADDVRRLNGMFLLVYVAAALLCIVLGLVLVANSERLFSKGLTPDEVTLTRTLMVIMTLNVSVTLLSTPFDSYIIVHERFAFQQTRQLFTSLATPFVAVGALVLGAGASGVAVAQLLVSLVLLGLNVRFAVSKLGMGFLFTNLQFGLFKAIAVFSFWIFLNQIFDLINNQVPNFLLGAMSGAEAVATFSIAVQIRTVFFSMSTTMSNVFVPLINRIVATSDDNEVLTALMTRVGKYQMILFCYIFGGFVLVGQFFILKWAGRANTDAYWLAVIMTLPVVVPLTQNTGIEIQRAKNKHKARSVIYIFTALIDVVISVLFIPKFTYWATAIGYIASIVLGTGLFMNFYYHFSIGLNMVYFWKKMLPTMVSTTVITGACLLLTRVLPVASLVSFIVWVLVYSAIFFVVAWKFLLDEGDRKRIVSRAHKEN</sequence>
<feature type="transmembrane region" description="Helical" evidence="6">
    <location>
        <begin position="441"/>
        <end position="462"/>
    </location>
</feature>
<feature type="transmembrane region" description="Helical" evidence="6">
    <location>
        <begin position="251"/>
        <end position="272"/>
    </location>
</feature>
<protein>
    <submittedName>
        <fullName evidence="7">Oligosaccharide flippase family protein</fullName>
    </submittedName>
</protein>
<keyword evidence="5 6" id="KW-0472">Membrane</keyword>
<feature type="transmembrane region" description="Helical" evidence="6">
    <location>
        <begin position="382"/>
        <end position="402"/>
    </location>
</feature>
<evidence type="ECO:0000256" key="3">
    <source>
        <dbReference type="ARBA" id="ARBA00022692"/>
    </source>
</evidence>
<dbReference type="PANTHER" id="PTHR30250">
    <property type="entry name" value="PST FAMILY PREDICTED COLANIC ACID TRANSPORTER"/>
    <property type="match status" value="1"/>
</dbReference>
<evidence type="ECO:0000313" key="7">
    <source>
        <dbReference type="EMBL" id="MEK0305915.1"/>
    </source>
</evidence>
<feature type="transmembrane region" description="Helical" evidence="6">
    <location>
        <begin position="12"/>
        <end position="32"/>
    </location>
</feature>
<accession>A0ABU8ZLL8</accession>
<feature type="transmembrane region" description="Helical" evidence="6">
    <location>
        <begin position="408"/>
        <end position="429"/>
    </location>
</feature>
<feature type="transmembrane region" description="Helical" evidence="6">
    <location>
        <begin position="218"/>
        <end position="239"/>
    </location>
</feature>
<keyword evidence="3 6" id="KW-0812">Transmembrane</keyword>
<proteinExistence type="predicted"/>
<organism evidence="7 8">
    <name type="scientific">Bifidobacterium favimelis</name>
    <dbReference type="NCBI Taxonomy" id="3122979"/>
    <lineage>
        <taxon>Bacteria</taxon>
        <taxon>Bacillati</taxon>
        <taxon>Actinomycetota</taxon>
        <taxon>Actinomycetes</taxon>
        <taxon>Bifidobacteriales</taxon>
        <taxon>Bifidobacteriaceae</taxon>
        <taxon>Bifidobacterium</taxon>
    </lineage>
</organism>
<keyword evidence="8" id="KW-1185">Reference proteome</keyword>
<dbReference type="EMBL" id="JBANBB010000001">
    <property type="protein sequence ID" value="MEK0305915.1"/>
    <property type="molecule type" value="Genomic_DNA"/>
</dbReference>